<protein>
    <submittedName>
        <fullName evidence="1">Uncharacterized protein</fullName>
    </submittedName>
</protein>
<dbReference type="AlphaFoldDB" id="A0A7X2NMF2"/>
<evidence type="ECO:0000313" key="1">
    <source>
        <dbReference type="EMBL" id="MSS37018.1"/>
    </source>
</evidence>
<dbReference type="RefSeq" id="WP_154472453.1">
    <property type="nucleotide sequence ID" value="NZ_VUMD01000008.1"/>
</dbReference>
<organism evidence="1 2">
    <name type="scientific">Clostridium porci</name>
    <dbReference type="NCBI Taxonomy" id="2605778"/>
    <lineage>
        <taxon>Bacteria</taxon>
        <taxon>Bacillati</taxon>
        <taxon>Bacillota</taxon>
        <taxon>Clostridia</taxon>
        <taxon>Eubacteriales</taxon>
        <taxon>Clostridiaceae</taxon>
        <taxon>Clostridium</taxon>
    </lineage>
</organism>
<name>A0A7X2NMF2_9CLOT</name>
<keyword evidence="2" id="KW-1185">Reference proteome</keyword>
<gene>
    <name evidence="1" type="ORF">FYJ39_10610</name>
</gene>
<proteinExistence type="predicted"/>
<accession>A0A7X2NMF2</accession>
<reference evidence="1 2" key="1">
    <citation type="submission" date="2019-08" db="EMBL/GenBank/DDBJ databases">
        <title>In-depth cultivation of the pig gut microbiome towards novel bacterial diversity and tailored functional studies.</title>
        <authorList>
            <person name="Wylensek D."/>
            <person name="Hitch T.C.A."/>
            <person name="Clavel T."/>
        </authorList>
    </citation>
    <scope>NUCLEOTIDE SEQUENCE [LARGE SCALE GENOMIC DNA]</scope>
    <source>
        <strain evidence="1 2">WCA-389-WT-23D1</strain>
    </source>
</reference>
<dbReference type="Proteomes" id="UP000429958">
    <property type="component" value="Unassembled WGS sequence"/>
</dbReference>
<comment type="caution">
    <text evidence="1">The sequence shown here is derived from an EMBL/GenBank/DDBJ whole genome shotgun (WGS) entry which is preliminary data.</text>
</comment>
<dbReference type="EMBL" id="VUMD01000008">
    <property type="protein sequence ID" value="MSS37018.1"/>
    <property type="molecule type" value="Genomic_DNA"/>
</dbReference>
<evidence type="ECO:0000313" key="2">
    <source>
        <dbReference type="Proteomes" id="UP000429958"/>
    </source>
</evidence>
<sequence length="69" mass="7622">MINFSVPANYTKNQLVELSKLNNESVNGRRIKELYGSMPGAPVGTIRPAATLPQITETELLDYITDAKK</sequence>